<evidence type="ECO:0000313" key="2">
    <source>
        <dbReference type="Proteomes" id="UP000005475"/>
    </source>
</evidence>
<dbReference type="EMBL" id="AAXF02000054">
    <property type="protein sequence ID" value="EDO09041.1"/>
    <property type="molecule type" value="Genomic_DNA"/>
</dbReference>
<proteinExistence type="predicted"/>
<sequence length="42" mass="5003">MLSSKTKLLIYEILHQKWTFLTFACTKLVVSVHEKQKMHLLD</sequence>
<evidence type="ECO:0000313" key="1">
    <source>
        <dbReference type="EMBL" id="EDO09041.1"/>
    </source>
</evidence>
<comment type="caution">
    <text evidence="1">The sequence shown here is derived from an EMBL/GenBank/DDBJ whole genome shotgun (WGS) entry which is preliminary data.</text>
</comment>
<reference evidence="1 2" key="1">
    <citation type="submission" date="2007-03" db="EMBL/GenBank/DDBJ databases">
        <authorList>
            <person name="Fulton L."/>
            <person name="Clifton S."/>
            <person name="Fulton B."/>
            <person name="Xu J."/>
            <person name="Minx P."/>
            <person name="Pepin K.H."/>
            <person name="Johnson M."/>
            <person name="Thiruvilangam P."/>
            <person name="Bhonagiri V."/>
            <person name="Nash W.E."/>
            <person name="Mardis E.R."/>
            <person name="Wilson R.K."/>
        </authorList>
    </citation>
    <scope>NUCLEOTIDE SEQUENCE [LARGE SCALE GENOMIC DNA]</scope>
    <source>
        <strain evidence="2">ATCC 8483 / DSM 1896 / JCM 5824 / BCRC 10623 / CCUG 4943 / NCTC 11153</strain>
    </source>
</reference>
<gene>
    <name evidence="1" type="ORF">BACOVA_04899</name>
</gene>
<organism evidence="1 2">
    <name type="scientific">Bacteroides ovatus (strain ATCC 8483 / DSM 1896 / JCM 5824 / BCRC 10623 / CCUG 4943 / NCTC 11153)</name>
    <dbReference type="NCBI Taxonomy" id="411476"/>
    <lineage>
        <taxon>Bacteria</taxon>
        <taxon>Pseudomonadati</taxon>
        <taxon>Bacteroidota</taxon>
        <taxon>Bacteroidia</taxon>
        <taxon>Bacteroidales</taxon>
        <taxon>Bacteroidaceae</taxon>
        <taxon>Bacteroides</taxon>
    </lineage>
</organism>
<dbReference type="Proteomes" id="UP000005475">
    <property type="component" value="Unassembled WGS sequence"/>
</dbReference>
<name>A0AAN3A2Y9_BACO1</name>
<protein>
    <submittedName>
        <fullName evidence="1">Uncharacterized protein</fullName>
    </submittedName>
</protein>
<dbReference type="AlphaFoldDB" id="A0AAN3A2Y9"/>
<reference evidence="2" key="2">
    <citation type="submission" date="2007-04" db="EMBL/GenBank/DDBJ databases">
        <title>Draft genome sequence of Bacteroides ovatus (ATCC 8483).</title>
        <authorList>
            <person name="Sudarsanam P."/>
            <person name="Ley R."/>
            <person name="Guruge J."/>
            <person name="Turnbaugh P.J."/>
            <person name="Mahowald M."/>
            <person name="Liep D."/>
            <person name="Gordon J."/>
        </authorList>
    </citation>
    <scope>NUCLEOTIDE SEQUENCE [LARGE SCALE GENOMIC DNA]</scope>
    <source>
        <strain evidence="2">ATCC 8483 / DSM 1896 / JCM 5824 / BCRC 10623 / CCUG 4943 / NCTC 11153</strain>
    </source>
</reference>
<accession>A0AAN3A2Y9</accession>